<evidence type="ECO:0000313" key="1">
    <source>
        <dbReference type="EMBL" id="KAF7599664.1"/>
    </source>
</evidence>
<dbReference type="InterPro" id="IPR027417">
    <property type="entry name" value="P-loop_NTPase"/>
</dbReference>
<dbReference type="AlphaFoldDB" id="A0A272ETZ3"/>
<comment type="caution">
    <text evidence="2">The sequence shown here is derived from an EMBL/GenBank/DDBJ whole genome shotgun (WGS) entry which is preliminary data.</text>
</comment>
<dbReference type="SUPFAM" id="SSF52540">
    <property type="entry name" value="P-loop containing nucleoside triphosphate hydrolases"/>
    <property type="match status" value="1"/>
</dbReference>
<dbReference type="EMBL" id="NMRN01000015">
    <property type="protein sequence ID" value="PAS93558.1"/>
    <property type="molecule type" value="Genomic_DNA"/>
</dbReference>
<reference evidence="2 3" key="2">
    <citation type="submission" date="2017-07" db="EMBL/GenBank/DDBJ databases">
        <title>Candidatus Dactylopiibacterium carminicum, a nitrogen-fixing symbiont of the cochineal insect Dactylopius coccus and Dactylopius opuntiae (Hemiptera: Coccoidea: Dactylopiidae).</title>
        <authorList>
            <person name="Vera A."/>
        </authorList>
    </citation>
    <scope>NUCLEOTIDE SEQUENCE [LARGE SCALE GENOMIC DNA]</scope>
    <source>
        <strain evidence="2 3">NFDCM</strain>
    </source>
</reference>
<dbReference type="RefSeq" id="WP_095524141.1">
    <property type="nucleotide sequence ID" value="NZ_MDUX01000016.1"/>
</dbReference>
<name>A0A272ETZ3_9RHOO</name>
<gene>
    <name evidence="1" type="ORF">BGI27_06730</name>
    <name evidence="2" type="ORF">CGU29_07095</name>
</gene>
<dbReference type="Gene3D" id="3.40.50.300">
    <property type="entry name" value="P-loop containing nucleotide triphosphate hydrolases"/>
    <property type="match status" value="1"/>
</dbReference>
<protein>
    <recommendedName>
        <fullName evidence="5">Flagellar FleN</fullName>
    </recommendedName>
</protein>
<proteinExistence type="predicted"/>
<evidence type="ECO:0008006" key="5">
    <source>
        <dbReference type="Google" id="ProtNLM"/>
    </source>
</evidence>
<dbReference type="Proteomes" id="UP000216107">
    <property type="component" value="Unassembled WGS sequence"/>
</dbReference>
<keyword evidence="4" id="KW-1185">Reference proteome</keyword>
<dbReference type="EMBL" id="MDUX01000016">
    <property type="protein sequence ID" value="KAF7599664.1"/>
    <property type="molecule type" value="Genomic_DNA"/>
</dbReference>
<evidence type="ECO:0000313" key="3">
    <source>
        <dbReference type="Proteomes" id="UP000216107"/>
    </source>
</evidence>
<evidence type="ECO:0000313" key="4">
    <source>
        <dbReference type="Proteomes" id="UP000623509"/>
    </source>
</evidence>
<dbReference type="Proteomes" id="UP000623509">
    <property type="component" value="Unassembled WGS sequence"/>
</dbReference>
<evidence type="ECO:0000313" key="2">
    <source>
        <dbReference type="EMBL" id="PAS93558.1"/>
    </source>
</evidence>
<sequence length="255" mass="27101">MDALSPDQATGLRRLLQGGIPEVTAVLPCGRATTVWLAYQLELRASVGVRILVVDECLRGGGLSDRLGGMPRADLADWLEGLSPADLCTVSSRAGLEIVRAARLAESLIKHRSGIQRALAMLRSLQAGYDEWLLCARLDTHNGVSSLALAAPRMLLLLDADPRSATRAYIALRNMLRAGCRARLAVCVVGAVNAAANALLEGFASEVRERLGVDLACVGSLGEAAMLDSRAGSTRTDSYLTNLIQAIGRRPELMA</sequence>
<organism evidence="2 3">
    <name type="scientific">Candidatus Dactylopiibacterium carminicum</name>
    <dbReference type="NCBI Taxonomy" id="857335"/>
    <lineage>
        <taxon>Bacteria</taxon>
        <taxon>Pseudomonadati</taxon>
        <taxon>Pseudomonadota</taxon>
        <taxon>Betaproteobacteria</taxon>
        <taxon>Rhodocyclales</taxon>
        <taxon>Rhodocyclaceae</taxon>
        <taxon>Candidatus Dactylopiibacterium</taxon>
    </lineage>
</organism>
<reference evidence="1 4" key="1">
    <citation type="submission" date="2016-08" db="EMBL/GenBank/DDBJ databases">
        <title>Candidatus Dactylopiibacterium carminicum genome sequence.</title>
        <authorList>
            <person name="Ramirez-Puebla S.T."/>
            <person name="Ormeno-Orrillo E."/>
            <person name="Vera-Ponce De Leon A."/>
            <person name="Luis L."/>
            <person name="Sanchez-Flores A."/>
            <person name="Monica R."/>
            <person name="Martinez-Romero E."/>
        </authorList>
    </citation>
    <scope>NUCLEOTIDE SEQUENCE [LARGE SCALE GENOMIC DNA]</scope>
    <source>
        <strain evidence="1">END1</strain>
    </source>
</reference>
<accession>A0A272ETZ3</accession>